<comment type="caution">
    <text evidence="2">The sequence shown here is derived from an EMBL/GenBank/DDBJ whole genome shotgun (WGS) entry which is preliminary data.</text>
</comment>
<accession>A0AA35WGS0</accession>
<dbReference type="PANTHER" id="PTHR43464">
    <property type="entry name" value="METHYLTRANSFERASE"/>
    <property type="match status" value="1"/>
</dbReference>
<evidence type="ECO:0000313" key="3">
    <source>
        <dbReference type="Proteomes" id="UP001174909"/>
    </source>
</evidence>
<dbReference type="AlphaFoldDB" id="A0AA35WGS0"/>
<keyword evidence="2" id="KW-0489">Methyltransferase</keyword>
<protein>
    <submittedName>
        <fullName evidence="2">Methyltransferase-like protein 27</fullName>
    </submittedName>
</protein>
<dbReference type="SUPFAM" id="SSF53335">
    <property type="entry name" value="S-adenosyl-L-methionine-dependent methyltransferases"/>
    <property type="match status" value="1"/>
</dbReference>
<sequence length="208" mass="23462">MTQNNRVQWVYSSQNEQELEERYDQWAQEYDADLETDFGWISPQRTSDSLAKHVDKEASILDAGAGTGLVGECLHQHGYRKLTAMDLSTGMLDVARKKNIYQALDQMTMGERLDYKTDQFDASIIVGVFTQGHAPAGSLDELVRVTKSGGHVVFSLRTDIYVENGFKEKMDALESAGLWKLLEVGDTFQPLPKGEPEVLHQVWVYQIS</sequence>
<dbReference type="EMBL" id="CASHTH010001293">
    <property type="protein sequence ID" value="CAI8013750.1"/>
    <property type="molecule type" value="Genomic_DNA"/>
</dbReference>
<dbReference type="Proteomes" id="UP001174909">
    <property type="component" value="Unassembled WGS sequence"/>
</dbReference>
<dbReference type="InterPro" id="IPR029063">
    <property type="entry name" value="SAM-dependent_MTases_sf"/>
</dbReference>
<proteinExistence type="predicted"/>
<evidence type="ECO:0000259" key="1">
    <source>
        <dbReference type="Pfam" id="PF08241"/>
    </source>
</evidence>
<dbReference type="InterPro" id="IPR013216">
    <property type="entry name" value="Methyltransf_11"/>
</dbReference>
<dbReference type="CDD" id="cd02440">
    <property type="entry name" value="AdoMet_MTases"/>
    <property type="match status" value="1"/>
</dbReference>
<gene>
    <name evidence="2" type="ORF">GBAR_LOCUS8674</name>
</gene>
<dbReference type="Gene3D" id="3.40.50.150">
    <property type="entry name" value="Vaccinia Virus protein VP39"/>
    <property type="match status" value="1"/>
</dbReference>
<organism evidence="2 3">
    <name type="scientific">Geodia barretti</name>
    <name type="common">Barrett's horny sponge</name>
    <dbReference type="NCBI Taxonomy" id="519541"/>
    <lineage>
        <taxon>Eukaryota</taxon>
        <taxon>Metazoa</taxon>
        <taxon>Porifera</taxon>
        <taxon>Demospongiae</taxon>
        <taxon>Heteroscleromorpha</taxon>
        <taxon>Tetractinellida</taxon>
        <taxon>Astrophorina</taxon>
        <taxon>Geodiidae</taxon>
        <taxon>Geodia</taxon>
    </lineage>
</organism>
<dbReference type="PANTHER" id="PTHR43464:SF23">
    <property type="entry name" value="JUVENILE HORMONE ACID O-METHYLTRANSFERASE"/>
    <property type="match status" value="1"/>
</dbReference>
<name>A0AA35WGS0_GEOBA</name>
<evidence type="ECO:0000313" key="2">
    <source>
        <dbReference type="EMBL" id="CAI8013750.1"/>
    </source>
</evidence>
<reference evidence="2" key="1">
    <citation type="submission" date="2023-03" db="EMBL/GenBank/DDBJ databases">
        <authorList>
            <person name="Steffen K."/>
            <person name="Cardenas P."/>
        </authorList>
    </citation>
    <scope>NUCLEOTIDE SEQUENCE</scope>
</reference>
<dbReference type="Pfam" id="PF08241">
    <property type="entry name" value="Methyltransf_11"/>
    <property type="match status" value="1"/>
</dbReference>
<dbReference type="GO" id="GO:0010420">
    <property type="term" value="F:polyprenyldihydroxybenzoate methyltransferase activity"/>
    <property type="evidence" value="ECO:0007669"/>
    <property type="project" value="TreeGrafter"/>
</dbReference>
<keyword evidence="2" id="KW-0808">Transferase</keyword>
<keyword evidence="3" id="KW-1185">Reference proteome</keyword>
<dbReference type="GO" id="GO:0032259">
    <property type="term" value="P:methylation"/>
    <property type="evidence" value="ECO:0007669"/>
    <property type="project" value="UniProtKB-KW"/>
</dbReference>
<feature type="domain" description="Methyltransferase type 11" evidence="1">
    <location>
        <begin position="61"/>
        <end position="154"/>
    </location>
</feature>